<dbReference type="RefSeq" id="WP_010916486.1">
    <property type="nucleotide sequence ID" value="NC_002689.2"/>
</dbReference>
<dbReference type="InterPro" id="IPR018977">
    <property type="entry name" value="NurA_domain"/>
</dbReference>
<name>Q97C73_THEVO</name>
<organism evidence="2 3">
    <name type="scientific">Thermoplasma volcanium (strain ATCC 51530 / DSM 4299 / JCM 9571 / NBRC 15438 / GSS1)</name>
    <dbReference type="NCBI Taxonomy" id="273116"/>
    <lineage>
        <taxon>Archaea</taxon>
        <taxon>Methanobacteriati</taxon>
        <taxon>Thermoplasmatota</taxon>
        <taxon>Thermoplasmata</taxon>
        <taxon>Thermoplasmatales</taxon>
        <taxon>Thermoplasmataceae</taxon>
        <taxon>Thermoplasma</taxon>
    </lineage>
</organism>
<reference evidence="2 3" key="2">
    <citation type="journal article" date="2000" name="Proc. Natl. Acad. Sci. U.S.A.">
        <title>Archaeal adaptation to higher temperatures revealed by genomic sequence of Thermoplasma volcanium.</title>
        <authorList>
            <person name="Kawashima T."/>
            <person name="Amano N."/>
            <person name="Koike H."/>
            <person name="Makino S."/>
            <person name="Higuchi S."/>
            <person name="Kawashima-Ohya Y."/>
            <person name="Watanabe K."/>
            <person name="Yamazaki M."/>
            <person name="Kanehori K."/>
            <person name="Kawamoto T."/>
            <person name="Nunoshiba T."/>
            <person name="Yamamoto Y."/>
            <person name="Aramaki H."/>
            <person name="Makino K."/>
            <person name="Suzuki M."/>
        </authorList>
    </citation>
    <scope>NUCLEOTIDE SEQUENCE [LARGE SCALE GENOMIC DNA]</scope>
    <source>
        <strain evidence="3">ATCC 51530 / DSM 4299 / JCM 9571 / NBRC 15438 / GSS1</strain>
    </source>
</reference>
<evidence type="ECO:0000313" key="3">
    <source>
        <dbReference type="Proteomes" id="UP000001017"/>
    </source>
</evidence>
<dbReference type="OrthoDB" id="88693at2157"/>
<dbReference type="HOGENOM" id="CLU_798337_0_0_2"/>
<dbReference type="STRING" id="273116.gene:9381002"/>
<proteinExistence type="predicted"/>
<protein>
    <recommendedName>
        <fullName evidence="1">NurA domain-containing protein</fullName>
    </recommendedName>
</protein>
<gene>
    <name evidence="2" type="ORF">TVG0240654</name>
</gene>
<dbReference type="EMBL" id="BA000011">
    <property type="protein sequence ID" value="BAB59373.1"/>
    <property type="molecule type" value="Genomic_DNA"/>
</dbReference>
<dbReference type="GeneID" id="1440746"/>
<evidence type="ECO:0000313" key="2">
    <source>
        <dbReference type="EMBL" id="BAB59373.1"/>
    </source>
</evidence>
<dbReference type="Proteomes" id="UP000001017">
    <property type="component" value="Chromosome"/>
</dbReference>
<sequence>MNFYEEDFKVFSSYLDANKKKIRDSLLMDENSPLRRIYDRPFSDLYVEYSGSRSRPENLKISATDSSEFSRELYSGNFFILVRGYTRLGDSIYNKLEVSFLSIGPEDVKKETMIMMENVEHLSMLECLKKENPDFMLVDGSILSRILRCEKYQSSLDRENDYCLMLRELLEQRKKSNFAIAFVSKSSRSTLIRNSILDQIEDKALANLERNSNHFDHFLVKSLAKKPGYTKPLETSINIGNFSDHVLVTDILPRSEDLPIRVEMIGNRDRFEDLVDLMFWSYGGYKVYNIWLSEVDNLVKFRKREVETVYLKEFEKEIGLPFYETRGERRARTRI</sequence>
<dbReference type="eggNOG" id="arCOG00367">
    <property type="taxonomic scope" value="Archaea"/>
</dbReference>
<dbReference type="KEGG" id="tvo:TVG0240654"/>
<dbReference type="AlphaFoldDB" id="Q97C73"/>
<feature type="domain" description="NurA" evidence="1">
    <location>
        <begin position="59"/>
        <end position="301"/>
    </location>
</feature>
<dbReference type="SMART" id="SM00933">
    <property type="entry name" value="NurA"/>
    <property type="match status" value="1"/>
</dbReference>
<accession>Q97C73</accession>
<dbReference type="Pfam" id="PF09376">
    <property type="entry name" value="NurA"/>
    <property type="match status" value="1"/>
</dbReference>
<dbReference type="PaxDb" id="273116-14324445"/>
<evidence type="ECO:0000259" key="1">
    <source>
        <dbReference type="SMART" id="SM00933"/>
    </source>
</evidence>
<keyword evidence="3" id="KW-1185">Reference proteome</keyword>
<reference evidence="2 3" key="1">
    <citation type="journal article" date="1999" name="Proc. Jpn. Acad.">
        <title>Determination of the complete genomic DNA sequence of Thermoplasma volvanium GSS1.</title>
        <authorList>
            <person name="Kawashima T."/>
            <person name="Yamamoto Y."/>
            <person name="Aramaki H."/>
            <person name="Nunoshiba T."/>
            <person name="Kawamoto T."/>
            <person name="Watanabe K."/>
            <person name="Yamazaki M."/>
            <person name="Kanehori K."/>
            <person name="Amano N."/>
            <person name="Ohya Y."/>
            <person name="Makino K."/>
            <person name="Suzuki M."/>
        </authorList>
    </citation>
    <scope>NUCLEOTIDE SEQUENCE [LARGE SCALE GENOMIC DNA]</scope>
    <source>
        <strain evidence="3">ATCC 51530 / DSM 4299 / JCM 9571 / NBRC 15438 / GSS1</strain>
    </source>
</reference>